<name>A0ABQ2KAH1_9NOCA</name>
<organism evidence="1 2">
    <name type="scientific">Nocardia rhizosphaerihabitans</name>
    <dbReference type="NCBI Taxonomy" id="1691570"/>
    <lineage>
        <taxon>Bacteria</taxon>
        <taxon>Bacillati</taxon>
        <taxon>Actinomycetota</taxon>
        <taxon>Actinomycetes</taxon>
        <taxon>Mycobacteriales</taxon>
        <taxon>Nocardiaceae</taxon>
        <taxon>Nocardia</taxon>
    </lineage>
</organism>
<dbReference type="Proteomes" id="UP000658127">
    <property type="component" value="Unassembled WGS sequence"/>
</dbReference>
<accession>A0ABQ2KAH1</accession>
<gene>
    <name evidence="1" type="ORF">GCM10011610_19400</name>
</gene>
<reference evidence="2" key="1">
    <citation type="journal article" date="2019" name="Int. J. Syst. Evol. Microbiol.">
        <title>The Global Catalogue of Microorganisms (GCM) 10K type strain sequencing project: providing services to taxonomists for standard genome sequencing and annotation.</title>
        <authorList>
            <consortium name="The Broad Institute Genomics Platform"/>
            <consortium name="The Broad Institute Genome Sequencing Center for Infectious Disease"/>
            <person name="Wu L."/>
            <person name="Ma J."/>
        </authorList>
    </citation>
    <scope>NUCLEOTIDE SEQUENCE [LARGE SCALE GENOMIC DNA]</scope>
    <source>
        <strain evidence="2">CGMCC 4.7329</strain>
    </source>
</reference>
<comment type="caution">
    <text evidence="1">The sequence shown here is derived from an EMBL/GenBank/DDBJ whole genome shotgun (WGS) entry which is preliminary data.</text>
</comment>
<proteinExistence type="predicted"/>
<evidence type="ECO:0000313" key="1">
    <source>
        <dbReference type="EMBL" id="GGN75253.1"/>
    </source>
</evidence>
<sequence>MRGPILDRPQHGSLRWLAGFEGTGGKDVGVVDVDSGRLRSEIAAFYAGFGAPGELTAAFESSALLVPLTGPEDRVFTLESGGIAWLCAFTGVAEYARFMTTRGVVADQEYRFHTFLGRRLREFAAAQTDPTGVAVDMLGARPMTFPPDVPDDSAGRVRE</sequence>
<keyword evidence="2" id="KW-1185">Reference proteome</keyword>
<evidence type="ECO:0000313" key="2">
    <source>
        <dbReference type="Proteomes" id="UP000658127"/>
    </source>
</evidence>
<dbReference type="EMBL" id="BMNE01000002">
    <property type="protein sequence ID" value="GGN75253.1"/>
    <property type="molecule type" value="Genomic_DNA"/>
</dbReference>
<evidence type="ECO:0008006" key="3">
    <source>
        <dbReference type="Google" id="ProtNLM"/>
    </source>
</evidence>
<protein>
    <recommendedName>
        <fullName evidence="3">SseB protein N-terminal domain-containing protein</fullName>
    </recommendedName>
</protein>